<feature type="compositionally biased region" description="Polar residues" evidence="1">
    <location>
        <begin position="201"/>
        <end position="210"/>
    </location>
</feature>
<protein>
    <recommendedName>
        <fullName evidence="2">SAP domain-containing protein</fullName>
    </recommendedName>
</protein>
<dbReference type="Proteomes" id="UP001249851">
    <property type="component" value="Unassembled WGS sequence"/>
</dbReference>
<evidence type="ECO:0000256" key="1">
    <source>
        <dbReference type="SAM" id="MobiDB-lite"/>
    </source>
</evidence>
<proteinExistence type="predicted"/>
<accession>A0AAD9QIZ6</accession>
<sequence length="210" mass="23420">MQALTGLFGGTRVKTNMEECSADCGSDSKVLAEQDRNEVEVIERKKSENVKLRQEDVPGAILPWQIPEECTVKQLQRWLLCRGVKTTGEKMQLVQRVKDYIAGGLNCKIRDPDGGIHVAKVKAGPGLMKEIDNNKLNEFLKQTKGPKGLVNPSLTPARSYTSKPCVWNVPRKRKVDNLPLVQVKFKKPQDGKPVKSEDKSSSTSDARIQH</sequence>
<comment type="caution">
    <text evidence="3">The sequence shown here is derived from an EMBL/GenBank/DDBJ whole genome shotgun (WGS) entry which is preliminary data.</text>
</comment>
<evidence type="ECO:0000259" key="2">
    <source>
        <dbReference type="PROSITE" id="PS50800"/>
    </source>
</evidence>
<dbReference type="EMBL" id="JARQWQ010000031">
    <property type="protein sequence ID" value="KAK2561775.1"/>
    <property type="molecule type" value="Genomic_DNA"/>
</dbReference>
<reference evidence="3" key="2">
    <citation type="journal article" date="2023" name="Science">
        <title>Genomic signatures of disease resistance in endangered staghorn corals.</title>
        <authorList>
            <person name="Vollmer S.V."/>
            <person name="Selwyn J.D."/>
            <person name="Despard B.A."/>
            <person name="Roesel C.L."/>
        </authorList>
    </citation>
    <scope>NUCLEOTIDE SEQUENCE</scope>
    <source>
        <strain evidence="3">K2</strain>
    </source>
</reference>
<dbReference type="InterPro" id="IPR003034">
    <property type="entry name" value="SAP_dom"/>
</dbReference>
<dbReference type="AlphaFoldDB" id="A0AAD9QIZ6"/>
<feature type="domain" description="SAP" evidence="2">
    <location>
        <begin position="67"/>
        <end position="101"/>
    </location>
</feature>
<dbReference type="PROSITE" id="PS50800">
    <property type="entry name" value="SAP"/>
    <property type="match status" value="1"/>
</dbReference>
<feature type="region of interest" description="Disordered" evidence="1">
    <location>
        <begin position="179"/>
        <end position="210"/>
    </location>
</feature>
<evidence type="ECO:0000313" key="4">
    <source>
        <dbReference type="Proteomes" id="UP001249851"/>
    </source>
</evidence>
<reference evidence="3" key="1">
    <citation type="journal article" date="2023" name="G3 (Bethesda)">
        <title>Whole genome assembly and annotation of the endangered Caribbean coral Acropora cervicornis.</title>
        <authorList>
            <person name="Selwyn J.D."/>
            <person name="Vollmer S.V."/>
        </authorList>
    </citation>
    <scope>NUCLEOTIDE SEQUENCE</scope>
    <source>
        <strain evidence="3">K2</strain>
    </source>
</reference>
<keyword evidence="4" id="KW-1185">Reference proteome</keyword>
<organism evidence="3 4">
    <name type="scientific">Acropora cervicornis</name>
    <name type="common">Staghorn coral</name>
    <dbReference type="NCBI Taxonomy" id="6130"/>
    <lineage>
        <taxon>Eukaryota</taxon>
        <taxon>Metazoa</taxon>
        <taxon>Cnidaria</taxon>
        <taxon>Anthozoa</taxon>
        <taxon>Hexacorallia</taxon>
        <taxon>Scleractinia</taxon>
        <taxon>Astrocoeniina</taxon>
        <taxon>Acroporidae</taxon>
        <taxon>Acropora</taxon>
    </lineage>
</organism>
<dbReference type="InterPro" id="IPR036361">
    <property type="entry name" value="SAP_dom_sf"/>
</dbReference>
<dbReference type="SUPFAM" id="SSF68906">
    <property type="entry name" value="SAP domain"/>
    <property type="match status" value="1"/>
</dbReference>
<gene>
    <name evidence="3" type="ORF">P5673_015160</name>
</gene>
<name>A0AAD9QIZ6_ACRCE</name>
<evidence type="ECO:0000313" key="3">
    <source>
        <dbReference type="EMBL" id="KAK2561775.1"/>
    </source>
</evidence>
<feature type="compositionally biased region" description="Basic and acidic residues" evidence="1">
    <location>
        <begin position="187"/>
        <end position="200"/>
    </location>
</feature>